<dbReference type="AlphaFoldDB" id="A0A2P2QY12"/>
<protein>
    <submittedName>
        <fullName evidence="1">Uncharacterized protein</fullName>
    </submittedName>
</protein>
<name>A0A2P2QY12_RHIMU</name>
<sequence>MYLGHRALRRSCNYGESMASKLIPDLIYAPCSIVASPSYSA</sequence>
<dbReference type="EMBL" id="GGEC01091351">
    <property type="protein sequence ID" value="MBX71835.1"/>
    <property type="molecule type" value="Transcribed_RNA"/>
</dbReference>
<accession>A0A2P2QY12</accession>
<proteinExistence type="predicted"/>
<organism evidence="1">
    <name type="scientific">Rhizophora mucronata</name>
    <name type="common">Asiatic mangrove</name>
    <dbReference type="NCBI Taxonomy" id="61149"/>
    <lineage>
        <taxon>Eukaryota</taxon>
        <taxon>Viridiplantae</taxon>
        <taxon>Streptophyta</taxon>
        <taxon>Embryophyta</taxon>
        <taxon>Tracheophyta</taxon>
        <taxon>Spermatophyta</taxon>
        <taxon>Magnoliopsida</taxon>
        <taxon>eudicotyledons</taxon>
        <taxon>Gunneridae</taxon>
        <taxon>Pentapetalae</taxon>
        <taxon>rosids</taxon>
        <taxon>fabids</taxon>
        <taxon>Malpighiales</taxon>
        <taxon>Rhizophoraceae</taxon>
        <taxon>Rhizophora</taxon>
    </lineage>
</organism>
<reference evidence="1" key="1">
    <citation type="submission" date="2018-02" db="EMBL/GenBank/DDBJ databases">
        <title>Rhizophora mucronata_Transcriptome.</title>
        <authorList>
            <person name="Meera S.P."/>
            <person name="Sreeshan A."/>
            <person name="Augustine A."/>
        </authorList>
    </citation>
    <scope>NUCLEOTIDE SEQUENCE</scope>
    <source>
        <tissue evidence="1">Leaf</tissue>
    </source>
</reference>
<evidence type="ECO:0000313" key="1">
    <source>
        <dbReference type="EMBL" id="MBX71835.1"/>
    </source>
</evidence>